<dbReference type="PANTHER" id="PTHR30265:SF7">
    <property type="entry name" value="TRANSCRIPTION ANTITERMINATION PROTEIN RFAH"/>
    <property type="match status" value="1"/>
</dbReference>
<reference evidence="6 7" key="1">
    <citation type="submission" date="2016-06" db="EMBL/GenBank/DDBJ databases">
        <authorList>
            <person name="Kjaerup R.B."/>
            <person name="Dalgaard T.S."/>
            <person name="Juul-Madsen H.R."/>
        </authorList>
    </citation>
    <scope>NUCLEOTIDE SEQUENCE [LARGE SCALE GENOMIC DNA]</scope>
    <source>
        <strain evidence="6 7">1S159</strain>
    </source>
</reference>
<comment type="subunit">
    <text evidence="4">Interacts with both the nontemplate DNA and the RNA polymerase (RNAP).</text>
</comment>
<evidence type="ECO:0000259" key="5">
    <source>
        <dbReference type="SMART" id="SM00738"/>
    </source>
</evidence>
<dbReference type="NCBIfam" id="NF006534">
    <property type="entry name" value="PRK09014.1"/>
    <property type="match status" value="1"/>
</dbReference>
<dbReference type="NCBIfam" id="TIGR01955">
    <property type="entry name" value="RfaH"/>
    <property type="match status" value="1"/>
</dbReference>
<comment type="similarity">
    <text evidence="4">Belongs to the RfaH family.</text>
</comment>
<organism evidence="6 7">
    <name type="scientific">Aliivibrio logei</name>
    <name type="common">Vibrio logei</name>
    <dbReference type="NCBI Taxonomy" id="688"/>
    <lineage>
        <taxon>Bacteria</taxon>
        <taxon>Pseudomonadati</taxon>
        <taxon>Pseudomonadota</taxon>
        <taxon>Gammaproteobacteria</taxon>
        <taxon>Vibrionales</taxon>
        <taxon>Vibrionaceae</taxon>
        <taxon>Aliivibrio</taxon>
    </lineage>
</organism>
<evidence type="ECO:0000313" key="7">
    <source>
        <dbReference type="Proteomes" id="UP000093523"/>
    </source>
</evidence>
<dbReference type="InterPro" id="IPR006645">
    <property type="entry name" value="NGN-like_dom"/>
</dbReference>
<dbReference type="OrthoDB" id="9790639at2"/>
<dbReference type="Proteomes" id="UP000093523">
    <property type="component" value="Unassembled WGS sequence"/>
</dbReference>
<dbReference type="CDD" id="cd09892">
    <property type="entry name" value="NGN_SP_RfaH"/>
    <property type="match status" value="1"/>
</dbReference>
<dbReference type="Pfam" id="PF02357">
    <property type="entry name" value="NusG"/>
    <property type="match status" value="1"/>
</dbReference>
<dbReference type="SMART" id="SM00738">
    <property type="entry name" value="NGN"/>
    <property type="match status" value="1"/>
</dbReference>
<evidence type="ECO:0000313" key="6">
    <source>
        <dbReference type="EMBL" id="OCH20747.1"/>
    </source>
</evidence>
<dbReference type="SUPFAM" id="SSF82679">
    <property type="entry name" value="N-utilization substance G protein NusG, N-terminal domain"/>
    <property type="match status" value="1"/>
</dbReference>
<dbReference type="GO" id="GO:0006354">
    <property type="term" value="P:DNA-templated transcription elongation"/>
    <property type="evidence" value="ECO:0007669"/>
    <property type="project" value="InterPro"/>
</dbReference>
<dbReference type="RefSeq" id="WP_023603605.1">
    <property type="nucleotide sequence ID" value="NZ_CAWMPN010000011.1"/>
</dbReference>
<dbReference type="GO" id="GO:0001073">
    <property type="term" value="F:transcription antitermination factor activity, DNA binding"/>
    <property type="evidence" value="ECO:0007669"/>
    <property type="project" value="UniProtKB-UniRule"/>
</dbReference>
<dbReference type="InterPro" id="IPR036735">
    <property type="entry name" value="NGN_dom_sf"/>
</dbReference>
<keyword evidence="4" id="KW-0238">DNA-binding</keyword>
<comment type="function">
    <text evidence="4">Enhances distal genes transcription elongation in a specialized subset of operons that encode extracytoplasmic components.</text>
</comment>
<accession>A0A1B9NY64</accession>
<dbReference type="HAMAP" id="MF_00951">
    <property type="entry name" value="RfaH"/>
    <property type="match status" value="1"/>
</dbReference>
<dbReference type="GO" id="GO:0005829">
    <property type="term" value="C:cytosol"/>
    <property type="evidence" value="ECO:0007669"/>
    <property type="project" value="TreeGrafter"/>
</dbReference>
<gene>
    <name evidence="4" type="primary">rfaH</name>
    <name evidence="6" type="ORF">A6E04_13230</name>
</gene>
<name>A0A1B9NY64_ALILO</name>
<dbReference type="EMBL" id="MAJU01000011">
    <property type="protein sequence ID" value="OCH20747.1"/>
    <property type="molecule type" value="Genomic_DNA"/>
</dbReference>
<sequence length="165" mass="19141">MKQWYLLYCKRGDQQRAKLHLENQNVECFYPEIDVEKMIRGKRTTVKEPLFPCYMFVRFDFTVGPTFTTIRSTRGISDFVRFGSQPKVLNGDLIYSLKQLGEDLHHKKTIECLPESGQKVDIIEGPYTGIDAIYKEADGEMRSILLITLINKKVEIKIENINVGF</sequence>
<dbReference type="InterPro" id="IPR043425">
    <property type="entry name" value="NusG-like"/>
</dbReference>
<protein>
    <recommendedName>
        <fullName evidence="4">Transcription antitermination protein RfaH</fullName>
    </recommendedName>
</protein>
<dbReference type="AlphaFoldDB" id="A0A1B9NY64"/>
<keyword evidence="3 4" id="KW-0804">Transcription</keyword>
<dbReference type="GO" id="GO:0003677">
    <property type="term" value="F:DNA binding"/>
    <property type="evidence" value="ECO:0007669"/>
    <property type="project" value="UniProtKB-UniRule"/>
</dbReference>
<evidence type="ECO:0000256" key="3">
    <source>
        <dbReference type="ARBA" id="ARBA00023163"/>
    </source>
</evidence>
<feature type="domain" description="NusG-like N-terminal" evidence="5">
    <location>
        <begin position="1"/>
        <end position="101"/>
    </location>
</feature>
<comment type="caution">
    <text evidence="6">The sequence shown here is derived from an EMBL/GenBank/DDBJ whole genome shotgun (WGS) entry which is preliminary data.</text>
</comment>
<evidence type="ECO:0000256" key="4">
    <source>
        <dbReference type="HAMAP-Rule" id="MF_00951"/>
    </source>
</evidence>
<dbReference type="InterPro" id="IPR010215">
    <property type="entry name" value="Transcription_antiterm_RfaH"/>
</dbReference>
<keyword evidence="1 4" id="KW-0889">Transcription antitermination</keyword>
<dbReference type="Gene3D" id="3.30.70.940">
    <property type="entry name" value="NusG, N-terminal domain"/>
    <property type="match status" value="1"/>
</dbReference>
<dbReference type="STRING" id="688.A6E04_13230"/>
<dbReference type="PANTHER" id="PTHR30265">
    <property type="entry name" value="RHO-INTERACTING TRANSCRIPTION TERMINATION FACTOR NUSG"/>
    <property type="match status" value="1"/>
</dbReference>
<proteinExistence type="inferred from homology"/>
<keyword evidence="2 4" id="KW-0805">Transcription regulation</keyword>
<evidence type="ECO:0000256" key="1">
    <source>
        <dbReference type="ARBA" id="ARBA00022814"/>
    </source>
</evidence>
<evidence type="ECO:0000256" key="2">
    <source>
        <dbReference type="ARBA" id="ARBA00023015"/>
    </source>
</evidence>